<dbReference type="GO" id="GO:0016020">
    <property type="term" value="C:membrane"/>
    <property type="evidence" value="ECO:0007669"/>
    <property type="project" value="UniProtKB-SubCell"/>
</dbReference>
<dbReference type="AlphaFoldDB" id="W9KX22"/>
<keyword evidence="4 8" id="KW-1133">Transmembrane helix</keyword>
<dbReference type="InterPro" id="IPR002110">
    <property type="entry name" value="Ankyrin_rpt"/>
</dbReference>
<reference evidence="9" key="2">
    <citation type="submission" date="2012-06" db="EMBL/GenBank/DDBJ databases">
        <title>Annotation of the Genome Sequence of Fusarium oxysporum Fo47.</title>
        <authorList>
            <consortium name="The Broad Institute Genomics Platform"/>
            <person name="Ma L.-J."/>
            <person name="Corby-Kistler H."/>
            <person name="Broz K."/>
            <person name="Gale L.R."/>
            <person name="Jonkers W."/>
            <person name="O'Donnell K."/>
            <person name="Ploetz R."/>
            <person name="Steinberg C."/>
            <person name="Schwartz D.C."/>
            <person name="VanEtten H."/>
            <person name="Zhou S."/>
            <person name="Young S.K."/>
            <person name="Zeng Q."/>
            <person name="Gargeya S."/>
            <person name="Fitzgerald M."/>
            <person name="Abouelleil A."/>
            <person name="Alvarado L."/>
            <person name="Chapman S.B."/>
            <person name="Gainer-Dewar J."/>
            <person name="Goldberg J."/>
            <person name="Griggs A."/>
            <person name="Gujja S."/>
            <person name="Hansen M."/>
            <person name="Howarth C."/>
            <person name="Imamovic A."/>
            <person name="Ireland A."/>
            <person name="Larimer J."/>
            <person name="McCowan C."/>
            <person name="Murphy C."/>
            <person name="Pearson M."/>
            <person name="Poon T.W."/>
            <person name="Priest M."/>
            <person name="Roberts A."/>
            <person name="Saif S."/>
            <person name="Shea T."/>
            <person name="Sykes S."/>
            <person name="Wortman J."/>
            <person name="Nusbaum C."/>
            <person name="Birren B."/>
        </authorList>
    </citation>
    <scope>NUCLEOTIDE SEQUENCE</scope>
    <source>
        <strain evidence="9">Fo47</strain>
    </source>
</reference>
<organism evidence="9">
    <name type="scientific">Fusarium oxysporum Fo47</name>
    <dbReference type="NCBI Taxonomy" id="660027"/>
    <lineage>
        <taxon>Eukaryota</taxon>
        <taxon>Fungi</taxon>
        <taxon>Dikarya</taxon>
        <taxon>Ascomycota</taxon>
        <taxon>Pezizomycotina</taxon>
        <taxon>Sordariomycetes</taxon>
        <taxon>Hypocreomycetidae</taxon>
        <taxon>Hypocreales</taxon>
        <taxon>Nectriaceae</taxon>
        <taxon>Fusarium</taxon>
        <taxon>Fusarium oxysporum species complex</taxon>
    </lineage>
</organism>
<dbReference type="Pfam" id="PF12796">
    <property type="entry name" value="Ank_2"/>
    <property type="match status" value="2"/>
</dbReference>
<dbReference type="PRINTS" id="PR01415">
    <property type="entry name" value="ANKYRIN"/>
</dbReference>
<dbReference type="VEuPathDB" id="FungiDB:FOZG_04455"/>
<feature type="repeat" description="ANK" evidence="7">
    <location>
        <begin position="59"/>
        <end position="91"/>
    </location>
</feature>
<dbReference type="Proteomes" id="UP000030766">
    <property type="component" value="Unassembled WGS sequence"/>
</dbReference>
<feature type="repeat" description="ANK" evidence="7">
    <location>
        <begin position="25"/>
        <end position="58"/>
    </location>
</feature>
<feature type="transmembrane region" description="Helical" evidence="8">
    <location>
        <begin position="519"/>
        <end position="538"/>
    </location>
</feature>
<dbReference type="InterPro" id="IPR045863">
    <property type="entry name" value="CorA_TM1_TM2"/>
</dbReference>
<dbReference type="SUPFAM" id="SSF144083">
    <property type="entry name" value="Magnesium transport protein CorA, transmembrane region"/>
    <property type="match status" value="1"/>
</dbReference>
<keyword evidence="5 7" id="KW-0040">ANK repeat</keyword>
<evidence type="ECO:0000256" key="4">
    <source>
        <dbReference type="ARBA" id="ARBA00022989"/>
    </source>
</evidence>
<evidence type="ECO:0000256" key="6">
    <source>
        <dbReference type="ARBA" id="ARBA00023136"/>
    </source>
</evidence>
<keyword evidence="2 8" id="KW-0812">Transmembrane</keyword>
<evidence type="ECO:0000256" key="3">
    <source>
        <dbReference type="ARBA" id="ARBA00022737"/>
    </source>
</evidence>
<dbReference type="SMART" id="SM00248">
    <property type="entry name" value="ANK"/>
    <property type="match status" value="5"/>
</dbReference>
<sequence>MKGYEEVVKLLLEKEGVDPDSKDDFGRTPLSRAAQNGYEEVVKLLLEKDGVDSDSNDNDDVTPLSWAARYGHVGVAELLIARGAKYNSKDKSGHMPLWWATENLHSTVVKLLLEHSRITLHELVREGERTQICLLLSEGNIDSRNSSNQTPLHIAVLNEQIEIAEELLSRGADINAEDGQGWTCLRLAIDKKSPDLINLLLEYSADPRGIEYREWLSAYGKQNLATVWLTERCDGELPVRIVADREIPESLQLWRLPRKMLIFDPHSTLPWEKRWLKNAAAKLKISTDELPQGVKYSATASLPTSIAFYDGKNSPMPIGISWTMMPPAISNGESSWKSIAHLSVLPYGWMPDNGIEFFALFIAELERRWSALCDDTKSYLHTCRIDQLEKKGKSPELIDRLAGLARNLAEIRNYVQDQFHEARPFFDNYRRRYNESVRASEEGRATVNRCFENTTKKLDALDQTEFAWVSINESFKSTSTATSTKRLSWVTFIFLPAMFASSLFGMNVNMLKDNPDWRWYIPVVATSLLLTITAWLIFKYIPVRLNLSIRILQQH</sequence>
<dbReference type="HOGENOM" id="CLU_012997_0_0_1"/>
<dbReference type="PANTHER" id="PTHR24198">
    <property type="entry name" value="ANKYRIN REPEAT AND PROTEIN KINASE DOMAIN-CONTAINING PROTEIN"/>
    <property type="match status" value="1"/>
</dbReference>
<name>W9KX22_FUSOX</name>
<proteinExistence type="predicted"/>
<dbReference type="PROSITE" id="PS50297">
    <property type="entry name" value="ANK_REP_REGION"/>
    <property type="match status" value="3"/>
</dbReference>
<protein>
    <submittedName>
        <fullName evidence="9">Uncharacterized protein</fullName>
    </submittedName>
</protein>
<gene>
    <name evidence="9" type="ORF">FOZG_04455</name>
</gene>
<feature type="repeat" description="ANK" evidence="7">
    <location>
        <begin position="147"/>
        <end position="179"/>
    </location>
</feature>
<evidence type="ECO:0000256" key="8">
    <source>
        <dbReference type="SAM" id="Phobius"/>
    </source>
</evidence>
<evidence type="ECO:0000256" key="1">
    <source>
        <dbReference type="ARBA" id="ARBA00004141"/>
    </source>
</evidence>
<dbReference type="Gene3D" id="1.20.58.340">
    <property type="entry name" value="Magnesium transport protein CorA, transmembrane region"/>
    <property type="match status" value="1"/>
</dbReference>
<comment type="subcellular location">
    <subcellularLocation>
        <location evidence="1">Membrane</location>
        <topology evidence="1">Multi-pass membrane protein</topology>
    </subcellularLocation>
</comment>
<feature type="transmembrane region" description="Helical" evidence="8">
    <location>
        <begin position="487"/>
        <end position="507"/>
    </location>
</feature>
<accession>W9KX22</accession>
<dbReference type="PANTHER" id="PTHR24198:SF165">
    <property type="entry name" value="ANKYRIN REPEAT-CONTAINING PROTEIN-RELATED"/>
    <property type="match status" value="1"/>
</dbReference>
<dbReference type="Gene3D" id="1.25.40.20">
    <property type="entry name" value="Ankyrin repeat-containing domain"/>
    <property type="match status" value="2"/>
</dbReference>
<dbReference type="PROSITE" id="PS50088">
    <property type="entry name" value="ANK_REPEAT"/>
    <property type="match status" value="3"/>
</dbReference>
<reference evidence="9" key="1">
    <citation type="submission" date="2011-06" db="EMBL/GenBank/DDBJ databases">
        <title>The Genome Sequence of Fusarium oxysporum Fo47.</title>
        <authorList>
            <consortium name="The Broad Institute Genome Sequencing Platform"/>
            <person name="Ma L.-J."/>
            <person name="Gale L.R."/>
            <person name="Schwartz D.C."/>
            <person name="Zhou S."/>
            <person name="Corby-Kistler H."/>
            <person name="Young S.K."/>
            <person name="Zeng Q."/>
            <person name="Gargeya S."/>
            <person name="Fitzgerald M."/>
            <person name="Haas B."/>
            <person name="Abouelleil A."/>
            <person name="Alvarado L."/>
            <person name="Arachchi H.M."/>
            <person name="Berlin A."/>
            <person name="Brown A."/>
            <person name="Chapman S.B."/>
            <person name="Chen Z."/>
            <person name="Dunbar C."/>
            <person name="Freedman E."/>
            <person name="Gearin G."/>
            <person name="Gellesch M."/>
            <person name="Goldberg J."/>
            <person name="Griggs A."/>
            <person name="Gujja S."/>
            <person name="Heiman D."/>
            <person name="Howarth C."/>
            <person name="Larson L."/>
            <person name="Lui A."/>
            <person name="MacDonald P.J.P."/>
            <person name="Mehta T."/>
            <person name="Montmayeur A."/>
            <person name="Murphy C."/>
            <person name="Neiman D."/>
            <person name="Pearson M."/>
            <person name="Priest M."/>
            <person name="Roberts A."/>
            <person name="Saif S."/>
            <person name="Shea T."/>
            <person name="Shenoy N."/>
            <person name="Sisk P."/>
            <person name="Stolte C."/>
            <person name="Sykes S."/>
            <person name="Wortman J."/>
            <person name="Nusbaum C."/>
            <person name="Birren B."/>
        </authorList>
    </citation>
    <scope>NUCLEOTIDE SEQUENCE [LARGE SCALE GENOMIC DNA]</scope>
    <source>
        <strain evidence="9">Fo47</strain>
    </source>
</reference>
<dbReference type="InterPro" id="IPR036770">
    <property type="entry name" value="Ankyrin_rpt-contain_sf"/>
</dbReference>
<dbReference type="EMBL" id="JH717897">
    <property type="protein sequence ID" value="EWZ48991.1"/>
    <property type="molecule type" value="Genomic_DNA"/>
</dbReference>
<evidence type="ECO:0000256" key="7">
    <source>
        <dbReference type="PROSITE-ProRule" id="PRU00023"/>
    </source>
</evidence>
<evidence type="ECO:0000313" key="9">
    <source>
        <dbReference type="EMBL" id="EWZ48991.1"/>
    </source>
</evidence>
<evidence type="ECO:0000256" key="2">
    <source>
        <dbReference type="ARBA" id="ARBA00022692"/>
    </source>
</evidence>
<dbReference type="InterPro" id="IPR002523">
    <property type="entry name" value="MgTranspt_CorA/ZnTranspt_ZntB"/>
</dbReference>
<dbReference type="SUPFAM" id="SSF48403">
    <property type="entry name" value="Ankyrin repeat"/>
    <property type="match status" value="1"/>
</dbReference>
<dbReference type="Pfam" id="PF01544">
    <property type="entry name" value="CorA"/>
    <property type="match status" value="1"/>
</dbReference>
<keyword evidence="6 8" id="KW-0472">Membrane</keyword>
<keyword evidence="3" id="KW-0677">Repeat</keyword>
<dbReference type="GO" id="GO:0046873">
    <property type="term" value="F:metal ion transmembrane transporter activity"/>
    <property type="evidence" value="ECO:0007669"/>
    <property type="project" value="InterPro"/>
</dbReference>
<evidence type="ECO:0000256" key="5">
    <source>
        <dbReference type="ARBA" id="ARBA00023043"/>
    </source>
</evidence>